<accession>A3ZV16</accession>
<dbReference type="NCBIfam" id="TIGR04294">
    <property type="entry name" value="pre_pil_HX9DG"/>
    <property type="match status" value="1"/>
</dbReference>
<dbReference type="eggNOG" id="COG2165">
    <property type="taxonomic scope" value="Bacteria"/>
</dbReference>
<dbReference type="InterPro" id="IPR011453">
    <property type="entry name" value="DUF1559"/>
</dbReference>
<feature type="domain" description="DUF1559" evidence="1">
    <location>
        <begin position="20"/>
        <end position="284"/>
    </location>
</feature>
<sequence>MLVVIAIIGVLIALLLPAVQQAREAARRLQCSNNLKQIGLALHNYAGTHGTFPLESYVSEYPDGNYYYNSWIPCLLPYFEQTALANLYDQNYAFFDVKNQAAIETKLSVFECPSTPGGTQLTPELRYRDSSGFNIDSDRGGWTTDYAGQRGIHSSTHAIYAPGAGSTNHLGIFGGGGTGRKFRDITDGTTNTIIVHESAGRAQWLHRDNGELISAKPEFGGWFDYWAGPSAGWMYGFEDDGVTKKGPRFINASNKWANPLGFHTGGIEVALSDGSVRFLSETTNNNVFIALCTYSGGEVVSED</sequence>
<comment type="caution">
    <text evidence="2">The sequence shown here is derived from an EMBL/GenBank/DDBJ whole genome shotgun (WGS) entry which is preliminary data.</text>
</comment>
<organism evidence="2 3">
    <name type="scientific">Blastopirellula marina DSM 3645</name>
    <dbReference type="NCBI Taxonomy" id="314230"/>
    <lineage>
        <taxon>Bacteria</taxon>
        <taxon>Pseudomonadati</taxon>
        <taxon>Planctomycetota</taxon>
        <taxon>Planctomycetia</taxon>
        <taxon>Pirellulales</taxon>
        <taxon>Pirellulaceae</taxon>
        <taxon>Blastopirellula</taxon>
    </lineage>
</organism>
<evidence type="ECO:0000313" key="2">
    <source>
        <dbReference type="EMBL" id="EAQ79752.1"/>
    </source>
</evidence>
<dbReference type="Proteomes" id="UP000004358">
    <property type="component" value="Unassembled WGS sequence"/>
</dbReference>
<evidence type="ECO:0000313" key="3">
    <source>
        <dbReference type="Proteomes" id="UP000004358"/>
    </source>
</evidence>
<dbReference type="PANTHER" id="PTHR30093">
    <property type="entry name" value="GENERAL SECRETION PATHWAY PROTEIN G"/>
    <property type="match status" value="1"/>
</dbReference>
<protein>
    <submittedName>
        <fullName evidence="2">Fimbrial protein MS11-C3/MS11-G2-like protein</fullName>
    </submittedName>
</protein>
<name>A3ZV16_9BACT</name>
<dbReference type="InterPro" id="IPR045584">
    <property type="entry name" value="Pilin-like"/>
</dbReference>
<dbReference type="EMBL" id="AANZ01000013">
    <property type="protein sequence ID" value="EAQ79752.1"/>
    <property type="molecule type" value="Genomic_DNA"/>
</dbReference>
<proteinExistence type="predicted"/>
<dbReference type="Gene3D" id="3.30.700.10">
    <property type="entry name" value="Glycoprotein, Type 4 Pilin"/>
    <property type="match status" value="1"/>
</dbReference>
<dbReference type="Pfam" id="PF07596">
    <property type="entry name" value="SBP_bac_10"/>
    <property type="match status" value="1"/>
</dbReference>
<dbReference type="HOGENOM" id="CLU_041661_0_0_0"/>
<dbReference type="SUPFAM" id="SSF54523">
    <property type="entry name" value="Pili subunits"/>
    <property type="match status" value="1"/>
</dbReference>
<gene>
    <name evidence="2" type="ORF">DSM3645_24625</name>
</gene>
<dbReference type="PANTHER" id="PTHR30093:SF2">
    <property type="entry name" value="TYPE II SECRETION SYSTEM PROTEIN H"/>
    <property type="match status" value="1"/>
</dbReference>
<evidence type="ECO:0000259" key="1">
    <source>
        <dbReference type="Pfam" id="PF07596"/>
    </source>
</evidence>
<dbReference type="AlphaFoldDB" id="A3ZV16"/>
<dbReference type="STRING" id="314230.DSM3645_24625"/>
<reference evidence="2 3" key="1">
    <citation type="submission" date="2006-02" db="EMBL/GenBank/DDBJ databases">
        <authorList>
            <person name="Amann R."/>
            <person name="Ferriera S."/>
            <person name="Johnson J."/>
            <person name="Kravitz S."/>
            <person name="Halpern A."/>
            <person name="Remington K."/>
            <person name="Beeson K."/>
            <person name="Tran B."/>
            <person name="Rogers Y.-H."/>
            <person name="Friedman R."/>
            <person name="Venter J.C."/>
        </authorList>
    </citation>
    <scope>NUCLEOTIDE SEQUENCE [LARGE SCALE GENOMIC DNA]</scope>
    <source>
        <strain evidence="2 3">DSM 3645</strain>
    </source>
</reference>
<dbReference type="InterPro" id="IPR027558">
    <property type="entry name" value="Pre_pil_HX9DG_C"/>
</dbReference>